<feature type="domain" description="Gfo/Idh/MocA-like oxidoreductase N-terminal" evidence="1">
    <location>
        <begin position="16"/>
        <end position="114"/>
    </location>
</feature>
<dbReference type="Gene3D" id="3.30.360.10">
    <property type="entry name" value="Dihydrodipicolinate Reductase, domain 2"/>
    <property type="match status" value="1"/>
</dbReference>
<evidence type="ECO:0000313" key="3">
    <source>
        <dbReference type="EMBL" id="SEP02691.1"/>
    </source>
</evidence>
<dbReference type="SUPFAM" id="SSF51735">
    <property type="entry name" value="NAD(P)-binding Rossmann-fold domains"/>
    <property type="match status" value="1"/>
</dbReference>
<evidence type="ECO:0000259" key="1">
    <source>
        <dbReference type="Pfam" id="PF01408"/>
    </source>
</evidence>
<evidence type="ECO:0000313" key="4">
    <source>
        <dbReference type="Proteomes" id="UP000199126"/>
    </source>
</evidence>
<dbReference type="AlphaFoldDB" id="A0A1H8UHN2"/>
<dbReference type="InterPro" id="IPR000683">
    <property type="entry name" value="Gfo/Idh/MocA-like_OxRdtase_N"/>
</dbReference>
<accession>A0A1H8UHN2</accession>
<dbReference type="EMBL" id="FODV01000011">
    <property type="protein sequence ID" value="SEP02691.1"/>
    <property type="molecule type" value="Genomic_DNA"/>
</dbReference>
<keyword evidence="4" id="KW-1185">Reference proteome</keyword>
<organism evidence="3 4">
    <name type="scientific">Halogranum amylolyticum</name>
    <dbReference type="NCBI Taxonomy" id="660520"/>
    <lineage>
        <taxon>Archaea</taxon>
        <taxon>Methanobacteriati</taxon>
        <taxon>Methanobacteriota</taxon>
        <taxon>Stenosarchaea group</taxon>
        <taxon>Halobacteria</taxon>
        <taxon>Halobacteriales</taxon>
        <taxon>Haloferacaceae</taxon>
    </lineage>
</organism>
<feature type="domain" description="GFO/IDH/MocA-like oxidoreductase" evidence="2">
    <location>
        <begin position="127"/>
        <end position="249"/>
    </location>
</feature>
<sequence length="328" mass="35334">MTIRVGILSAAHVHTDAYVRGLSQLDNVELVGIADENANRGQETAARHKIEYLDTGRLLEYIDAGVICAANVDHLSWAKRAAKAGVHVLCEKPLSVTVEEAEEIVALFDEVDAYLGIAMPLRFSDSVQRAAQRLDDGALGDLLAVSGTNRGQMPGGWFTDPQTAGGGAVMDHTVHIVDLVTYLTGCTVSEVYAEVDTRFHDIAVDDVNVLSMKLENGAGFLLDGSWSKPDEWHTWGDATLEFVGESGTIAVDCFDQTLWHTTDTGDESGVSSVFWGTDLNQELLKDFITAVQDNRPPEITGGEAVHAVAVVEAAYRSATSGDPEVVEF</sequence>
<dbReference type="InterPro" id="IPR036291">
    <property type="entry name" value="NAD(P)-bd_dom_sf"/>
</dbReference>
<name>A0A1H8UHN2_9EURY</name>
<dbReference type="PANTHER" id="PTHR43377:SF1">
    <property type="entry name" value="BILIVERDIN REDUCTASE A"/>
    <property type="match status" value="1"/>
</dbReference>
<evidence type="ECO:0000259" key="2">
    <source>
        <dbReference type="Pfam" id="PF22725"/>
    </source>
</evidence>
<gene>
    <name evidence="3" type="ORF">SAMN04487948_11136</name>
</gene>
<dbReference type="SUPFAM" id="SSF55347">
    <property type="entry name" value="Glyceraldehyde-3-phosphate dehydrogenase-like, C-terminal domain"/>
    <property type="match status" value="1"/>
</dbReference>
<proteinExistence type="predicted"/>
<dbReference type="PANTHER" id="PTHR43377">
    <property type="entry name" value="BILIVERDIN REDUCTASE A"/>
    <property type="match status" value="1"/>
</dbReference>
<dbReference type="InterPro" id="IPR055170">
    <property type="entry name" value="GFO_IDH_MocA-like_dom"/>
</dbReference>
<reference evidence="4" key="1">
    <citation type="submission" date="2016-10" db="EMBL/GenBank/DDBJ databases">
        <authorList>
            <person name="Varghese N."/>
            <person name="Submissions S."/>
        </authorList>
    </citation>
    <scope>NUCLEOTIDE SEQUENCE [LARGE SCALE GENOMIC DNA]</scope>
    <source>
        <strain evidence="4">CGMCC 1.10121</strain>
    </source>
</reference>
<dbReference type="OrthoDB" id="25239at2157"/>
<dbReference type="Gene3D" id="3.40.50.720">
    <property type="entry name" value="NAD(P)-binding Rossmann-like Domain"/>
    <property type="match status" value="1"/>
</dbReference>
<dbReference type="GO" id="GO:0000166">
    <property type="term" value="F:nucleotide binding"/>
    <property type="evidence" value="ECO:0007669"/>
    <property type="project" value="InterPro"/>
</dbReference>
<dbReference type="Pfam" id="PF22725">
    <property type="entry name" value="GFO_IDH_MocA_C3"/>
    <property type="match status" value="1"/>
</dbReference>
<dbReference type="Pfam" id="PF01408">
    <property type="entry name" value="GFO_IDH_MocA"/>
    <property type="match status" value="1"/>
</dbReference>
<dbReference type="InterPro" id="IPR051450">
    <property type="entry name" value="Gfo/Idh/MocA_Oxidoreductases"/>
</dbReference>
<protein>
    <submittedName>
        <fullName evidence="3">Predicted dehydrogenase</fullName>
    </submittedName>
</protein>
<dbReference type="Proteomes" id="UP000199126">
    <property type="component" value="Unassembled WGS sequence"/>
</dbReference>
<dbReference type="RefSeq" id="WP_089826185.1">
    <property type="nucleotide sequence ID" value="NZ_FODV01000011.1"/>
</dbReference>